<organism evidence="2 3">
    <name type="scientific">Actinoplanes friuliensis DSM 7358</name>
    <dbReference type="NCBI Taxonomy" id="1246995"/>
    <lineage>
        <taxon>Bacteria</taxon>
        <taxon>Bacillati</taxon>
        <taxon>Actinomycetota</taxon>
        <taxon>Actinomycetes</taxon>
        <taxon>Micromonosporales</taxon>
        <taxon>Micromonosporaceae</taxon>
        <taxon>Actinoplanes</taxon>
    </lineage>
</organism>
<gene>
    <name evidence="2" type="ORF">AFR_34235</name>
</gene>
<name>U5WAV8_9ACTN</name>
<dbReference type="AlphaFoldDB" id="U5WAV8"/>
<evidence type="ECO:0000259" key="1">
    <source>
        <dbReference type="Pfam" id="PF12671"/>
    </source>
</evidence>
<proteinExistence type="predicted"/>
<dbReference type="Pfam" id="PF12671">
    <property type="entry name" value="Amidase_6"/>
    <property type="match status" value="1"/>
</dbReference>
<dbReference type="HOGENOM" id="CLU_663293_0_0_11"/>
<dbReference type="STRING" id="1246995.AFR_34235"/>
<dbReference type="RefSeq" id="WP_023561442.1">
    <property type="nucleotide sequence ID" value="NC_022657.1"/>
</dbReference>
<dbReference type="EMBL" id="CP006272">
    <property type="protein sequence ID" value="AGZ45105.1"/>
    <property type="molecule type" value="Genomic_DNA"/>
</dbReference>
<dbReference type="KEGG" id="afs:AFR_34235"/>
<dbReference type="InterPro" id="IPR024301">
    <property type="entry name" value="Amidase_6"/>
</dbReference>
<dbReference type="PATRIC" id="fig|1246995.3.peg.6927"/>
<accession>U5WAV8</accession>
<evidence type="ECO:0000313" key="3">
    <source>
        <dbReference type="Proteomes" id="UP000017746"/>
    </source>
</evidence>
<dbReference type="Proteomes" id="UP000017746">
    <property type="component" value="Chromosome"/>
</dbReference>
<feature type="domain" description="Putative amidase" evidence="1">
    <location>
        <begin position="240"/>
        <end position="390"/>
    </location>
</feature>
<sequence>MVSFASLRAARPDEWGRAADTWLGLARESEDAANGIFDRGSAKVADNWADQAGILAGEQLGTLADSYLTAAGTMHGVVSVLSGLADSIGVVQRSLEAAVDYALRNGFTIDAEGRVTAPPESASTPEALRDADLLIREALDSATRIDVEARTQLDELAAAVFTTDRDWAVDTVQGNASRSQVELFAEALPIGQDPRTVDAWWDALPPEDRAAFERAVPVQLYDLEGLPADVKARLEGDGGYNRIEAVRWAQQNAFTTDIDIFDNNCANFVSHALANAGLEPKLDDFGGAYSGGWSQGLQTGWDALDAVDYTHTPAWTLSDRQRDFFVENGGAEIPLSGAQPGDVIYWEQAAPGGPIAEGGVHHAAVVTSVTPDGDIHYTQHTASRLDASLDGRLPTNEIVEGDQRPVVVRPRQTW</sequence>
<keyword evidence="3" id="KW-1185">Reference proteome</keyword>
<reference evidence="2 3" key="1">
    <citation type="journal article" date="2014" name="J. Biotechnol.">
        <title>Complete genome sequence of the actinobacterium Actinoplanes friuliensis HAG 010964, producer of the lipopeptide antibiotic friulimycin.</title>
        <authorList>
            <person name="Ruckert C."/>
            <person name="Szczepanowski R."/>
            <person name="Albersmeier A."/>
            <person name="Goesmann A."/>
            <person name="Fischer N."/>
            <person name="Steinkamper A."/>
            <person name="Puhler A."/>
            <person name="Biener R."/>
            <person name="Schwartz D."/>
            <person name="Kalinowski J."/>
        </authorList>
    </citation>
    <scope>NUCLEOTIDE SEQUENCE [LARGE SCALE GENOMIC DNA]</scope>
    <source>
        <strain evidence="2 3">DSM 7358</strain>
    </source>
</reference>
<protein>
    <recommendedName>
        <fullName evidence="1">Putative amidase domain-containing protein</fullName>
    </recommendedName>
</protein>
<evidence type="ECO:0000313" key="2">
    <source>
        <dbReference type="EMBL" id="AGZ45105.1"/>
    </source>
</evidence>
<dbReference type="OrthoDB" id="3826164at2"/>
<dbReference type="eggNOG" id="ENOG5031ZU4">
    <property type="taxonomic scope" value="Bacteria"/>
</dbReference>